<evidence type="ECO:0000256" key="14">
    <source>
        <dbReference type="SAM" id="Phobius"/>
    </source>
</evidence>
<keyword evidence="10 14" id="KW-0472">Membrane</keyword>
<evidence type="ECO:0000313" key="17">
    <source>
        <dbReference type="Proteomes" id="UP000585474"/>
    </source>
</evidence>
<accession>A0A7J0F0E5</accession>
<keyword evidence="12" id="KW-0325">Glycoprotein</keyword>
<keyword evidence="4" id="KW-0597">Phosphoprotein</keyword>
<dbReference type="SMART" id="SM00369">
    <property type="entry name" value="LRR_TYP"/>
    <property type="match status" value="14"/>
</dbReference>
<dbReference type="GO" id="GO:0005886">
    <property type="term" value="C:plasma membrane"/>
    <property type="evidence" value="ECO:0007669"/>
    <property type="project" value="UniProtKB-SubCell"/>
</dbReference>
<evidence type="ECO:0000256" key="2">
    <source>
        <dbReference type="ARBA" id="ARBA00009592"/>
    </source>
</evidence>
<evidence type="ECO:0000256" key="1">
    <source>
        <dbReference type="ARBA" id="ARBA00004251"/>
    </source>
</evidence>
<dbReference type="FunFam" id="3.80.10.10:FF:000722">
    <property type="entry name" value="Leucine-rich repeat receptor-like protein kinase"/>
    <property type="match status" value="1"/>
</dbReference>
<evidence type="ECO:0000256" key="6">
    <source>
        <dbReference type="ARBA" id="ARBA00022692"/>
    </source>
</evidence>
<evidence type="ECO:0000256" key="7">
    <source>
        <dbReference type="ARBA" id="ARBA00022729"/>
    </source>
</evidence>
<evidence type="ECO:0000256" key="9">
    <source>
        <dbReference type="ARBA" id="ARBA00022989"/>
    </source>
</evidence>
<evidence type="ECO:0000313" key="16">
    <source>
        <dbReference type="EMBL" id="GFY92168.1"/>
    </source>
</evidence>
<evidence type="ECO:0000256" key="11">
    <source>
        <dbReference type="ARBA" id="ARBA00023170"/>
    </source>
</evidence>
<dbReference type="PANTHER" id="PTHR48063">
    <property type="entry name" value="LRR RECEPTOR-LIKE KINASE"/>
    <property type="match status" value="1"/>
</dbReference>
<evidence type="ECO:0000256" key="3">
    <source>
        <dbReference type="ARBA" id="ARBA00022475"/>
    </source>
</evidence>
<dbReference type="Pfam" id="PF13855">
    <property type="entry name" value="LRR_8"/>
    <property type="match status" value="4"/>
</dbReference>
<evidence type="ECO:0000256" key="12">
    <source>
        <dbReference type="ARBA" id="ARBA00023180"/>
    </source>
</evidence>
<dbReference type="FunFam" id="3.80.10.10:FF:000129">
    <property type="entry name" value="Leucine-rich repeat receptor-like kinase"/>
    <property type="match status" value="1"/>
</dbReference>
<dbReference type="Gene3D" id="3.80.10.10">
    <property type="entry name" value="Ribonuclease Inhibitor"/>
    <property type="match status" value="6"/>
</dbReference>
<sequence length="1064" mass="116904">MERLSLIDLEALVDFKHGLNDPENRLSSWRGRNCCQWAGIRCDNSTGAVTTIDLRNPYPLDSDATARYGFWNLSGEIRPSLTKLKSLRHLDLSANTFQGIPIPGFLGSLENLEYLNLSRAGFSGKIPPNMGNLSFLESFDVSSDLFLLSADSFDWVTGLVSLKHLEMNQVDLSLVGPNWLEVLNTIPRLTELYLSGCELSSFIPSLSFTNFTLLAVVDLSTNHFNSKFPDWFANLSSLVYVDMSNNYLRGQIPLGFGELPSLKHLDLSLNGNLSASCFELFRGGWEKIEVLSLSTNKLHGKLPSHIGNMTFLTEFDLSFNNVEGGIPSSIGRLCNLENLNLMNNNLTGSLPDLIENCGTKRPLPSLIYLELSINKLVGKLPEWLGQLQSLTGLSLTLNLLEGPIPDSFGRLQHLTEMGLGANKLNGTLPESLGQLSELANLDVSFNRLGGVISEAHFSKLSKLKILLLSPNSFILNVSSEWVPPFQVRNLDMGSCHLGPSFPTWLKSQKELMYLNFPNTGISGSIPSWFWEISLNLSLLNVSANHLEGQIPNPLNIAPYADLDLSSNLFEGPFPLPVVQIELLDLSNNRFSGPIPLNISKYMPELIFLSVSGNQLGGEIPDSIGEMLSLQVIDLSRNHLTGRIPSSIGNCSYLKALDLGNNNLSRVIPGSLGELNQLQSLHLVNNRLTGELPSSFQNLWNLETLDLGNNKMSGQIPSWFVNGFPNLRILSLRSNAFSGGIPSGISNLSSLQVLDLAENNLTNQIPASFGDLKAMSGDPKVNKYLLYGNYRGNRLHGDFPEALTKLTGLLVLNFSRNQISGQIPESISSMHQLGSLDLSSNKLSGAIPPTMSDLSFLGYLNLSDNNLTGKVPFSGHMTTFDESSFAGNPGLCGDPLVVRCQSGDSGKGKTNEKEDDDGFVDKWFYLSIGLGFAAGILVPFSIVAARKPWKDAYFSLVDKIVYTLPWVRNRVVMNHRNKHRQRNSFEIRPVNTSHSDEQLGLRKLIPCKLEVAPVLVPEEKEVSGPKLVTEGKGLPGKPKPEFWVGKKEGDEPEGKGLPGKPKPEF</sequence>
<dbReference type="OrthoDB" id="1600340at2759"/>
<dbReference type="Pfam" id="PF00560">
    <property type="entry name" value="LRR_1"/>
    <property type="match status" value="9"/>
</dbReference>
<dbReference type="PROSITE" id="PS51450">
    <property type="entry name" value="LRR"/>
    <property type="match status" value="1"/>
</dbReference>
<dbReference type="FunFam" id="3.80.10.10:FF:001347">
    <property type="entry name" value="LRR receptor-like serine/threonine-protein kinase GSO2"/>
    <property type="match status" value="1"/>
</dbReference>
<organism evidence="16 17">
    <name type="scientific">Actinidia rufa</name>
    <dbReference type="NCBI Taxonomy" id="165716"/>
    <lineage>
        <taxon>Eukaryota</taxon>
        <taxon>Viridiplantae</taxon>
        <taxon>Streptophyta</taxon>
        <taxon>Embryophyta</taxon>
        <taxon>Tracheophyta</taxon>
        <taxon>Spermatophyta</taxon>
        <taxon>Magnoliopsida</taxon>
        <taxon>eudicotyledons</taxon>
        <taxon>Gunneridae</taxon>
        <taxon>Pentapetalae</taxon>
        <taxon>asterids</taxon>
        <taxon>Ericales</taxon>
        <taxon>Actinidiaceae</taxon>
        <taxon>Actinidia</taxon>
    </lineage>
</organism>
<dbReference type="InterPro" id="IPR003591">
    <property type="entry name" value="Leu-rich_rpt_typical-subtyp"/>
</dbReference>
<evidence type="ECO:0000256" key="13">
    <source>
        <dbReference type="SAM" id="MobiDB-lite"/>
    </source>
</evidence>
<dbReference type="InterPro" id="IPR013210">
    <property type="entry name" value="LRR_N_plant-typ"/>
</dbReference>
<keyword evidence="7" id="KW-0732">Signal</keyword>
<evidence type="ECO:0000259" key="15">
    <source>
        <dbReference type="Pfam" id="PF08263"/>
    </source>
</evidence>
<evidence type="ECO:0000256" key="4">
    <source>
        <dbReference type="ARBA" id="ARBA00022553"/>
    </source>
</evidence>
<dbReference type="GO" id="GO:0051707">
    <property type="term" value="P:response to other organism"/>
    <property type="evidence" value="ECO:0007669"/>
    <property type="project" value="UniProtKB-ARBA"/>
</dbReference>
<comment type="similarity">
    <text evidence="2">Belongs to the RLP family.</text>
</comment>
<dbReference type="GO" id="GO:0006952">
    <property type="term" value="P:defense response"/>
    <property type="evidence" value="ECO:0007669"/>
    <property type="project" value="UniProtKB-ARBA"/>
</dbReference>
<keyword evidence="8" id="KW-0677">Repeat</keyword>
<dbReference type="Pfam" id="PF08263">
    <property type="entry name" value="LRRNT_2"/>
    <property type="match status" value="1"/>
</dbReference>
<dbReference type="InterPro" id="IPR046956">
    <property type="entry name" value="RLP23-like"/>
</dbReference>
<dbReference type="AlphaFoldDB" id="A0A7J0F0E5"/>
<dbReference type="InterPro" id="IPR032675">
    <property type="entry name" value="LRR_dom_sf"/>
</dbReference>
<feature type="domain" description="Leucine-rich repeat-containing N-terminal plant-type" evidence="15">
    <location>
        <begin position="8"/>
        <end position="43"/>
    </location>
</feature>
<dbReference type="EMBL" id="BJWL01000008">
    <property type="protein sequence ID" value="GFY92168.1"/>
    <property type="molecule type" value="Genomic_DNA"/>
</dbReference>
<dbReference type="SUPFAM" id="SSF52058">
    <property type="entry name" value="L domain-like"/>
    <property type="match status" value="4"/>
</dbReference>
<comment type="caution">
    <text evidence="16">The sequence shown here is derived from an EMBL/GenBank/DDBJ whole genome shotgun (WGS) entry which is preliminary data.</text>
</comment>
<feature type="compositionally biased region" description="Basic and acidic residues" evidence="13">
    <location>
        <begin position="1037"/>
        <end position="1053"/>
    </location>
</feature>
<evidence type="ECO:0000256" key="5">
    <source>
        <dbReference type="ARBA" id="ARBA00022614"/>
    </source>
</evidence>
<dbReference type="InterPro" id="IPR001611">
    <property type="entry name" value="Leu-rich_rpt"/>
</dbReference>
<keyword evidence="9 14" id="KW-1133">Transmembrane helix</keyword>
<dbReference type="Proteomes" id="UP000585474">
    <property type="component" value="Unassembled WGS sequence"/>
</dbReference>
<keyword evidence="5" id="KW-0433">Leucine-rich repeat</keyword>
<evidence type="ECO:0000256" key="10">
    <source>
        <dbReference type="ARBA" id="ARBA00023136"/>
    </source>
</evidence>
<name>A0A7J0F0E5_9ERIC</name>
<reference evidence="16 17" key="1">
    <citation type="submission" date="2019-07" db="EMBL/GenBank/DDBJ databases">
        <title>De Novo Assembly of kiwifruit Actinidia rufa.</title>
        <authorList>
            <person name="Sugita-Konishi S."/>
            <person name="Sato K."/>
            <person name="Mori E."/>
            <person name="Abe Y."/>
            <person name="Kisaki G."/>
            <person name="Hamano K."/>
            <person name="Suezawa K."/>
            <person name="Otani M."/>
            <person name="Fukuda T."/>
            <person name="Manabe T."/>
            <person name="Gomi K."/>
            <person name="Tabuchi M."/>
            <person name="Akimitsu K."/>
            <person name="Kataoka I."/>
        </authorList>
    </citation>
    <scope>NUCLEOTIDE SEQUENCE [LARGE SCALE GENOMIC DNA]</scope>
    <source>
        <strain evidence="17">cv. Fuchu</strain>
    </source>
</reference>
<feature type="region of interest" description="Disordered" evidence="13">
    <location>
        <begin position="1024"/>
        <end position="1064"/>
    </location>
</feature>
<dbReference type="PANTHER" id="PTHR48063:SF16">
    <property type="entry name" value="LRR RECEPTOR-LIKE SERINE_THREONINE-PROTEIN KINASE GSO1"/>
    <property type="match status" value="1"/>
</dbReference>
<keyword evidence="3" id="KW-1003">Cell membrane</keyword>
<proteinExistence type="inferred from homology"/>
<gene>
    <name evidence="16" type="ORF">Acr_08g0005640</name>
</gene>
<keyword evidence="17" id="KW-1185">Reference proteome</keyword>
<keyword evidence="11" id="KW-0675">Receptor</keyword>
<keyword evidence="6 14" id="KW-0812">Transmembrane</keyword>
<protein>
    <recommendedName>
        <fullName evidence="15">Leucine-rich repeat-containing N-terminal plant-type domain-containing protein</fullName>
    </recommendedName>
</protein>
<comment type="subcellular location">
    <subcellularLocation>
        <location evidence="1">Cell membrane</location>
        <topology evidence="1">Single-pass type I membrane protein</topology>
    </subcellularLocation>
</comment>
<dbReference type="FunFam" id="3.80.10.10:FF:000095">
    <property type="entry name" value="LRR receptor-like serine/threonine-protein kinase GSO1"/>
    <property type="match status" value="2"/>
</dbReference>
<feature type="transmembrane region" description="Helical" evidence="14">
    <location>
        <begin position="922"/>
        <end position="944"/>
    </location>
</feature>
<evidence type="ECO:0000256" key="8">
    <source>
        <dbReference type="ARBA" id="ARBA00022737"/>
    </source>
</evidence>